<organism evidence="2 3">
    <name type="scientific">Phomopsis amygdali</name>
    <name type="common">Fusicoccum amygdali</name>
    <dbReference type="NCBI Taxonomy" id="1214568"/>
    <lineage>
        <taxon>Eukaryota</taxon>
        <taxon>Fungi</taxon>
        <taxon>Dikarya</taxon>
        <taxon>Ascomycota</taxon>
        <taxon>Pezizomycotina</taxon>
        <taxon>Sordariomycetes</taxon>
        <taxon>Sordariomycetidae</taxon>
        <taxon>Diaporthales</taxon>
        <taxon>Diaporthaceae</taxon>
        <taxon>Diaporthe</taxon>
    </lineage>
</organism>
<evidence type="ECO:0000313" key="2">
    <source>
        <dbReference type="EMBL" id="KAK2607168.1"/>
    </source>
</evidence>
<dbReference type="Gene3D" id="1.20.1280.50">
    <property type="match status" value="1"/>
</dbReference>
<evidence type="ECO:0000259" key="1">
    <source>
        <dbReference type="PROSITE" id="PS50181"/>
    </source>
</evidence>
<dbReference type="InterPro" id="IPR036047">
    <property type="entry name" value="F-box-like_dom_sf"/>
</dbReference>
<name>A0AAD9SGW8_PHOAM</name>
<dbReference type="EMBL" id="JAUJFL010000003">
    <property type="protein sequence ID" value="KAK2607168.1"/>
    <property type="molecule type" value="Genomic_DNA"/>
</dbReference>
<dbReference type="CDD" id="cd09917">
    <property type="entry name" value="F-box_SF"/>
    <property type="match status" value="1"/>
</dbReference>
<dbReference type="PROSITE" id="PS50181">
    <property type="entry name" value="FBOX"/>
    <property type="match status" value="1"/>
</dbReference>
<accession>A0AAD9SGW8</accession>
<dbReference type="AlphaFoldDB" id="A0AAD9SGW8"/>
<dbReference type="InterPro" id="IPR001810">
    <property type="entry name" value="F-box_dom"/>
</dbReference>
<proteinExistence type="predicted"/>
<comment type="caution">
    <text evidence="2">The sequence shown here is derived from an EMBL/GenBank/DDBJ whole genome shotgun (WGS) entry which is preliminary data.</text>
</comment>
<evidence type="ECO:0000313" key="3">
    <source>
        <dbReference type="Proteomes" id="UP001265746"/>
    </source>
</evidence>
<gene>
    <name evidence="2" type="ORF">N8I77_005869</name>
</gene>
<dbReference type="Proteomes" id="UP001265746">
    <property type="component" value="Unassembled WGS sequence"/>
</dbReference>
<reference evidence="2" key="1">
    <citation type="submission" date="2023-06" db="EMBL/GenBank/DDBJ databases">
        <authorList>
            <person name="Noh H."/>
        </authorList>
    </citation>
    <scope>NUCLEOTIDE SEQUENCE</scope>
    <source>
        <strain evidence="2">DUCC20226</strain>
    </source>
</reference>
<feature type="domain" description="F-box" evidence="1">
    <location>
        <begin position="57"/>
        <end position="104"/>
    </location>
</feature>
<dbReference type="Pfam" id="PF12937">
    <property type="entry name" value="F-box-like"/>
    <property type="match status" value="1"/>
</dbReference>
<keyword evidence="3" id="KW-1185">Reference proteome</keyword>
<sequence>MDMAATLLRDFDLANSGAREQIILGIVDRATEEELDILQAALQRSRRRVDILCGVLKGSGAEMPHEIQLQIIQLLGFTDIYYCASVCRKWRRLFLHSEQLIDDLLKERFPALDDKTTLPDKSNALYQAIRKRHLRDTARFRSRQPNGLFPVDRVEVLQKGRIFRDLTCSASLHGCKPTSTQSQPGAPHLTGTTSNFTRTLPILPRETSDCVVSEVLYSDGRLAWQTTPAPGEWAHPITVHDFRAQRRWDLSLPSMRTKGINLELFGLGRDLVVARVVRERVLYAWDVRSQAVDRVTLQNAPHKCFTRYRSVVIVTKSGDLLLWSFGHGLTDIDTAMPQNEGSYGGPAKPDQIPRAPLSTFEIRDSKVMFHPRDEDVFYLATFEERNISPDDFLLLWVYEFKHTRCHRIFICRVPSVESYWTALRADAHGTYHLLNQQVKTDGGGQLSCITFNTLSNSFGHLLFQTPFDTDLDISFVWNNHLIFRHFATVFSDTRPCPLVAVRQSTNYYHSSSQGRRSCRTVTEATIENEALRGATENMITSATCAGTVRSPFSPAQPLRAAFDTLEQGTPKNDIARIQDIAQRYPLISGLGAATNLSYILSFYGSQCNWEGLHVRDCPRSSDPQPLEQHLYPINYFDHNALQQNDGGKSMVVFGDDDFLVVVTNLDLYTVFAVDEDGKIAEAMRDAAMPSVRDVPDSSETPETLI</sequence>
<dbReference type="SUPFAM" id="SSF81383">
    <property type="entry name" value="F-box domain"/>
    <property type="match status" value="1"/>
</dbReference>
<protein>
    <recommendedName>
        <fullName evidence="1">F-box domain-containing protein</fullName>
    </recommendedName>
</protein>